<dbReference type="InterPro" id="IPR001789">
    <property type="entry name" value="Sig_transdc_resp-reg_receiver"/>
</dbReference>
<keyword evidence="1" id="KW-0597">Phosphoprotein</keyword>
<feature type="modified residue" description="4-aspartylphosphate" evidence="1">
    <location>
        <position position="56"/>
    </location>
</feature>
<dbReference type="STRING" id="385682.SAMN05444380_10268"/>
<dbReference type="EMBL" id="FONA01000002">
    <property type="protein sequence ID" value="SFD79101.1"/>
    <property type="molecule type" value="Genomic_DNA"/>
</dbReference>
<dbReference type="PROSITE" id="PS50110">
    <property type="entry name" value="RESPONSE_REGULATORY"/>
    <property type="match status" value="1"/>
</dbReference>
<proteinExistence type="predicted"/>
<dbReference type="eggNOG" id="COG3279">
    <property type="taxonomic scope" value="Bacteria"/>
</dbReference>
<protein>
    <submittedName>
        <fullName evidence="4">Two component transcriptional regulator, LytTR family</fullName>
    </submittedName>
</protein>
<dbReference type="PANTHER" id="PTHR37299:SF1">
    <property type="entry name" value="STAGE 0 SPORULATION PROTEIN A HOMOLOG"/>
    <property type="match status" value="1"/>
</dbReference>
<dbReference type="InterPro" id="IPR046947">
    <property type="entry name" value="LytR-like"/>
</dbReference>
<feature type="domain" description="Response regulatory" evidence="2">
    <location>
        <begin position="6"/>
        <end position="121"/>
    </location>
</feature>
<dbReference type="Proteomes" id="UP000181976">
    <property type="component" value="Unassembled WGS sequence"/>
</dbReference>
<organism evidence="4 5">
    <name type="scientific">Thermophagus xiamenensis</name>
    <dbReference type="NCBI Taxonomy" id="385682"/>
    <lineage>
        <taxon>Bacteria</taxon>
        <taxon>Pseudomonadati</taxon>
        <taxon>Bacteroidota</taxon>
        <taxon>Bacteroidia</taxon>
        <taxon>Marinilabiliales</taxon>
        <taxon>Marinilabiliaceae</taxon>
        <taxon>Thermophagus</taxon>
    </lineage>
</organism>
<evidence type="ECO:0000256" key="1">
    <source>
        <dbReference type="PROSITE-ProRule" id="PRU00169"/>
    </source>
</evidence>
<dbReference type="PANTHER" id="PTHR37299">
    <property type="entry name" value="TRANSCRIPTIONAL REGULATOR-RELATED"/>
    <property type="match status" value="1"/>
</dbReference>
<dbReference type="SUPFAM" id="SSF52172">
    <property type="entry name" value="CheY-like"/>
    <property type="match status" value="1"/>
</dbReference>
<gene>
    <name evidence="4" type="ORF">SAMN05444380_10268</name>
</gene>
<dbReference type="Pfam" id="PF00072">
    <property type="entry name" value="Response_reg"/>
    <property type="match status" value="1"/>
</dbReference>
<dbReference type="CDD" id="cd17534">
    <property type="entry name" value="REC_DC-like"/>
    <property type="match status" value="1"/>
</dbReference>
<dbReference type="InterPro" id="IPR011006">
    <property type="entry name" value="CheY-like_superfamily"/>
</dbReference>
<dbReference type="Gene3D" id="2.40.50.1020">
    <property type="entry name" value="LytTr DNA-binding domain"/>
    <property type="match status" value="1"/>
</dbReference>
<sequence length="256" mass="29193">MDNSVKVLIVEDEYLIAEDIAMRLEEMGFGVTDTVDNVDEAIRLLEKNSIDILLIDISLRGTKSGIDLAEVINERFHLPFVFLTSLANQSILEKARQVKPAAYLLKPFNDRQVKVAIELALFNFYGEAGKTDNEDEKIEPDTQLLPADGFLPIPGCLFLRNGNSFLKVLFDDILWLEADSNYTIIHTRNGKFTYSCVLKKFEEKLPSNDFVRVHRSFIVNLKNVTGFEGNLLLIGDKEIPVNRSYKSLVFKRFRII</sequence>
<dbReference type="OrthoDB" id="940781at2"/>
<accession>A0A1I1V7T1</accession>
<dbReference type="PROSITE" id="PS50930">
    <property type="entry name" value="HTH_LYTTR"/>
    <property type="match status" value="1"/>
</dbReference>
<dbReference type="Pfam" id="PF04397">
    <property type="entry name" value="LytTR"/>
    <property type="match status" value="1"/>
</dbReference>
<evidence type="ECO:0000259" key="2">
    <source>
        <dbReference type="PROSITE" id="PS50110"/>
    </source>
</evidence>
<dbReference type="RefSeq" id="WP_010527954.1">
    <property type="nucleotide sequence ID" value="NZ_AFSL01000065.1"/>
</dbReference>
<dbReference type="GO" id="GO:0000156">
    <property type="term" value="F:phosphorelay response regulator activity"/>
    <property type="evidence" value="ECO:0007669"/>
    <property type="project" value="InterPro"/>
</dbReference>
<dbReference type="SMART" id="SM00448">
    <property type="entry name" value="REC"/>
    <property type="match status" value="1"/>
</dbReference>
<dbReference type="InterPro" id="IPR007492">
    <property type="entry name" value="LytTR_DNA-bd_dom"/>
</dbReference>
<dbReference type="GO" id="GO:0003677">
    <property type="term" value="F:DNA binding"/>
    <property type="evidence" value="ECO:0007669"/>
    <property type="project" value="InterPro"/>
</dbReference>
<dbReference type="SMART" id="SM00850">
    <property type="entry name" value="LytTR"/>
    <property type="match status" value="1"/>
</dbReference>
<dbReference type="InParanoid" id="A0A1I1V7T1"/>
<evidence type="ECO:0000313" key="5">
    <source>
        <dbReference type="Proteomes" id="UP000181976"/>
    </source>
</evidence>
<feature type="domain" description="HTH LytTR-type" evidence="3">
    <location>
        <begin position="157"/>
        <end position="224"/>
    </location>
</feature>
<evidence type="ECO:0000313" key="4">
    <source>
        <dbReference type="EMBL" id="SFD79101.1"/>
    </source>
</evidence>
<keyword evidence="5" id="KW-1185">Reference proteome</keyword>
<name>A0A1I1V7T1_9BACT</name>
<evidence type="ECO:0000259" key="3">
    <source>
        <dbReference type="PROSITE" id="PS50930"/>
    </source>
</evidence>
<reference evidence="4 5" key="1">
    <citation type="submission" date="2016-10" db="EMBL/GenBank/DDBJ databases">
        <authorList>
            <person name="de Groot N.N."/>
        </authorList>
    </citation>
    <scope>NUCLEOTIDE SEQUENCE [LARGE SCALE GENOMIC DNA]</scope>
    <source>
        <strain evidence="4 5">DSM 19012</strain>
    </source>
</reference>
<dbReference type="Gene3D" id="3.40.50.2300">
    <property type="match status" value="1"/>
</dbReference>
<dbReference type="AlphaFoldDB" id="A0A1I1V7T1"/>